<keyword evidence="4" id="KW-1003">Cell membrane</keyword>
<organism evidence="9 10">
    <name type="scientific">Fimbriimonas ginsengisoli Gsoil 348</name>
    <dbReference type="NCBI Taxonomy" id="661478"/>
    <lineage>
        <taxon>Bacteria</taxon>
        <taxon>Bacillati</taxon>
        <taxon>Armatimonadota</taxon>
        <taxon>Fimbriimonadia</taxon>
        <taxon>Fimbriimonadales</taxon>
        <taxon>Fimbriimonadaceae</taxon>
        <taxon>Fimbriimonas</taxon>
    </lineage>
</organism>
<dbReference type="Proteomes" id="UP000027982">
    <property type="component" value="Chromosome"/>
</dbReference>
<dbReference type="STRING" id="661478.OP10G_2151"/>
<evidence type="ECO:0000256" key="7">
    <source>
        <dbReference type="ARBA" id="ARBA00023136"/>
    </source>
</evidence>
<evidence type="ECO:0000256" key="6">
    <source>
        <dbReference type="ARBA" id="ARBA00022989"/>
    </source>
</evidence>
<evidence type="ECO:0000256" key="8">
    <source>
        <dbReference type="SAM" id="Phobius"/>
    </source>
</evidence>
<dbReference type="GO" id="GO:0022857">
    <property type="term" value="F:transmembrane transporter activity"/>
    <property type="evidence" value="ECO:0007669"/>
    <property type="project" value="InterPro"/>
</dbReference>
<comment type="similarity">
    <text evidence="2">Belongs to the binding-protein-dependent transport system permease family. FecCD subfamily.</text>
</comment>
<dbReference type="PANTHER" id="PTHR30472:SF25">
    <property type="entry name" value="ABC TRANSPORTER PERMEASE PROTEIN MJ0876-RELATED"/>
    <property type="match status" value="1"/>
</dbReference>
<evidence type="ECO:0000256" key="2">
    <source>
        <dbReference type="ARBA" id="ARBA00007935"/>
    </source>
</evidence>
<sequence length="342" mass="35643">MTPQNGARHRPGRTLIVLACVVVLLFLVHVGIGTHEWYTPWKILGEIFRGPGGEEASVVVWQNRLPRACMCFFVGAILGVVGSAFQAQFRNPLADPFIVGVSSGSAIGGVVALLVGIGAWMGGLGTALFGFVGGMLSLALVLALARRRGVIDVTSLLLAGVVLGSFLSSVLTLTLLLAGKDTNRVLTWLSGSLSESFWSKVYLLAAAFAAGTVILVRQSRLLNALALGEEEAARLGVDPVRLRNIVLTTGTAMTAAAVGSVGIIGFVGLVSAHISRRLIGVDWRWSLTGAGLVGAGLLLASDLIAQRALSVLTQTIGFDVPVGIVTAILGAPVLLVLLRRKP</sequence>
<dbReference type="eggNOG" id="COG0609">
    <property type="taxonomic scope" value="Bacteria"/>
</dbReference>
<evidence type="ECO:0000313" key="10">
    <source>
        <dbReference type="Proteomes" id="UP000027982"/>
    </source>
</evidence>
<reference evidence="9 10" key="1">
    <citation type="journal article" date="2014" name="PLoS ONE">
        <title>The first complete genome sequence of the class fimbriimonadia in the phylum armatimonadetes.</title>
        <authorList>
            <person name="Hu Z.Y."/>
            <person name="Wang Y.Z."/>
            <person name="Im W.T."/>
            <person name="Wang S.Y."/>
            <person name="Zhao G.P."/>
            <person name="Zheng H.J."/>
            <person name="Quan Z.X."/>
        </authorList>
    </citation>
    <scope>NUCLEOTIDE SEQUENCE [LARGE SCALE GENOMIC DNA]</scope>
    <source>
        <strain evidence="9">Gsoil 348</strain>
    </source>
</reference>
<dbReference type="KEGG" id="fgi:OP10G_2151"/>
<dbReference type="SUPFAM" id="SSF81345">
    <property type="entry name" value="ABC transporter involved in vitamin B12 uptake, BtuC"/>
    <property type="match status" value="1"/>
</dbReference>
<feature type="transmembrane region" description="Helical" evidence="8">
    <location>
        <begin position="156"/>
        <end position="177"/>
    </location>
</feature>
<gene>
    <name evidence="9" type="ORF">OP10G_2151</name>
</gene>
<keyword evidence="3" id="KW-0813">Transport</keyword>
<feature type="transmembrane region" description="Helical" evidence="8">
    <location>
        <begin position="12"/>
        <end position="32"/>
    </location>
</feature>
<dbReference type="InterPro" id="IPR000522">
    <property type="entry name" value="ABC_transptr_permease_BtuC"/>
</dbReference>
<keyword evidence="6 8" id="KW-1133">Transmembrane helix</keyword>
<proteinExistence type="inferred from homology"/>
<dbReference type="GO" id="GO:0005886">
    <property type="term" value="C:plasma membrane"/>
    <property type="evidence" value="ECO:0007669"/>
    <property type="project" value="UniProtKB-SubCell"/>
</dbReference>
<accession>A0A068NVC1</accession>
<dbReference type="OrthoDB" id="9811721at2"/>
<evidence type="ECO:0000256" key="1">
    <source>
        <dbReference type="ARBA" id="ARBA00004651"/>
    </source>
</evidence>
<feature type="transmembrane region" description="Helical" evidence="8">
    <location>
        <begin position="316"/>
        <end position="338"/>
    </location>
</feature>
<dbReference type="GO" id="GO:0033214">
    <property type="term" value="P:siderophore-iron import into cell"/>
    <property type="evidence" value="ECO:0007669"/>
    <property type="project" value="TreeGrafter"/>
</dbReference>
<dbReference type="RefSeq" id="WP_025225914.1">
    <property type="nucleotide sequence ID" value="NZ_CP007139.1"/>
</dbReference>
<feature type="transmembrane region" description="Helical" evidence="8">
    <location>
        <begin position="283"/>
        <end position="304"/>
    </location>
</feature>
<dbReference type="PANTHER" id="PTHR30472">
    <property type="entry name" value="FERRIC ENTEROBACTIN TRANSPORT SYSTEM PERMEASE PROTEIN"/>
    <property type="match status" value="1"/>
</dbReference>
<dbReference type="Pfam" id="PF01032">
    <property type="entry name" value="FecCD"/>
    <property type="match status" value="1"/>
</dbReference>
<evidence type="ECO:0000256" key="5">
    <source>
        <dbReference type="ARBA" id="ARBA00022692"/>
    </source>
</evidence>
<dbReference type="EMBL" id="CP007139">
    <property type="protein sequence ID" value="AIE85519.1"/>
    <property type="molecule type" value="Genomic_DNA"/>
</dbReference>
<feature type="transmembrane region" description="Helical" evidence="8">
    <location>
        <begin position="97"/>
        <end position="121"/>
    </location>
</feature>
<keyword evidence="10" id="KW-1185">Reference proteome</keyword>
<keyword evidence="5 8" id="KW-0812">Transmembrane</keyword>
<evidence type="ECO:0000256" key="3">
    <source>
        <dbReference type="ARBA" id="ARBA00022448"/>
    </source>
</evidence>
<evidence type="ECO:0000256" key="4">
    <source>
        <dbReference type="ARBA" id="ARBA00022475"/>
    </source>
</evidence>
<dbReference type="HOGENOM" id="CLU_013016_0_3_0"/>
<feature type="transmembrane region" description="Helical" evidence="8">
    <location>
        <begin position="245"/>
        <end position="271"/>
    </location>
</feature>
<protein>
    <submittedName>
        <fullName evidence="9">Hemin ABC transporter, permease protein</fullName>
    </submittedName>
</protein>
<dbReference type="AlphaFoldDB" id="A0A068NVC1"/>
<dbReference type="CDD" id="cd06550">
    <property type="entry name" value="TM_ABC_iron-siderophores_like"/>
    <property type="match status" value="1"/>
</dbReference>
<feature type="transmembrane region" description="Helical" evidence="8">
    <location>
        <begin position="65"/>
        <end position="85"/>
    </location>
</feature>
<keyword evidence="7 8" id="KW-0472">Membrane</keyword>
<name>A0A068NVC1_FIMGI</name>
<comment type="subcellular location">
    <subcellularLocation>
        <location evidence="1">Cell membrane</location>
        <topology evidence="1">Multi-pass membrane protein</topology>
    </subcellularLocation>
</comment>
<dbReference type="Gene3D" id="1.10.3470.10">
    <property type="entry name" value="ABC transporter involved in vitamin B12 uptake, BtuC"/>
    <property type="match status" value="1"/>
</dbReference>
<feature type="transmembrane region" description="Helical" evidence="8">
    <location>
        <begin position="127"/>
        <end position="144"/>
    </location>
</feature>
<dbReference type="InterPro" id="IPR037294">
    <property type="entry name" value="ABC_BtuC-like"/>
</dbReference>
<evidence type="ECO:0000313" key="9">
    <source>
        <dbReference type="EMBL" id="AIE85519.1"/>
    </source>
</evidence>